<evidence type="ECO:0000256" key="1">
    <source>
        <dbReference type="ARBA" id="ARBA00000085"/>
    </source>
</evidence>
<feature type="transmembrane region" description="Helical" evidence="11">
    <location>
        <begin position="131"/>
        <end position="149"/>
    </location>
</feature>
<feature type="transmembrane region" description="Helical" evidence="11">
    <location>
        <begin position="199"/>
        <end position="221"/>
    </location>
</feature>
<dbReference type="PRINTS" id="PR00344">
    <property type="entry name" value="BCTRLSENSOR"/>
</dbReference>
<reference evidence="13 14" key="1">
    <citation type="submission" date="2007-06" db="EMBL/GenBank/DDBJ databases">
        <authorList>
            <person name="Shimkets L."/>
            <person name="Ferriera S."/>
            <person name="Johnson J."/>
            <person name="Kravitz S."/>
            <person name="Beeson K."/>
            <person name="Sutton G."/>
            <person name="Rogers Y.-H."/>
            <person name="Friedman R."/>
            <person name="Frazier M."/>
            <person name="Venter J.C."/>
        </authorList>
    </citation>
    <scope>NUCLEOTIDE SEQUENCE [LARGE SCALE GENOMIC DNA]</scope>
    <source>
        <strain evidence="13 14">SIR-1</strain>
    </source>
</reference>
<dbReference type="Gene3D" id="1.10.287.130">
    <property type="match status" value="1"/>
</dbReference>
<dbReference type="CDD" id="cd00082">
    <property type="entry name" value="HisKA"/>
    <property type="match status" value="1"/>
</dbReference>
<feature type="transmembrane region" description="Helical" evidence="11">
    <location>
        <begin position="98"/>
        <end position="119"/>
    </location>
</feature>
<dbReference type="GO" id="GO:0000155">
    <property type="term" value="F:phosphorelay sensor kinase activity"/>
    <property type="evidence" value="ECO:0007669"/>
    <property type="project" value="InterPro"/>
</dbReference>
<keyword evidence="7" id="KW-0547">Nucleotide-binding</keyword>
<comment type="caution">
    <text evidence="13">The sequence shown here is derived from an EMBL/GenBank/DDBJ whole genome shotgun (WGS) entry which is preliminary data.</text>
</comment>
<evidence type="ECO:0000256" key="8">
    <source>
        <dbReference type="ARBA" id="ARBA00022777"/>
    </source>
</evidence>
<dbReference type="OrthoDB" id="9785252at2"/>
<dbReference type="STRING" id="391625.PPSIR1_09415"/>
<evidence type="ECO:0000256" key="6">
    <source>
        <dbReference type="ARBA" id="ARBA00022679"/>
    </source>
</evidence>
<evidence type="ECO:0000256" key="4">
    <source>
        <dbReference type="ARBA" id="ARBA00022475"/>
    </source>
</evidence>
<keyword evidence="14" id="KW-1185">Reference proteome</keyword>
<dbReference type="SMART" id="SM00387">
    <property type="entry name" value="HATPase_c"/>
    <property type="match status" value="1"/>
</dbReference>
<dbReference type="AlphaFoldDB" id="A6G989"/>
<evidence type="ECO:0000256" key="7">
    <source>
        <dbReference type="ARBA" id="ARBA00022741"/>
    </source>
</evidence>
<dbReference type="SUPFAM" id="SSF55874">
    <property type="entry name" value="ATPase domain of HSP90 chaperone/DNA topoisomerase II/histidine kinase"/>
    <property type="match status" value="1"/>
</dbReference>
<sequence>MTPIGVEDEGRASARITMRNAIAARWVLVGLAASLAALVYLAGDALPAGLLPGSQRPWGVLVTIACWAGLNLGSSWAVRQGHASERLAGAHLLVDASALTVLLALSGGPANPFTVLYFLPITLATQVSPRWTWAIAGVCVLSFASLFALSPVLEGGLAHAEHGHAAMGHGHDHGHGHGHGHAAAPTDASPFEGHMRGMWVAFGLAGLLVTVFVHRIALALARQRRELARLRRVAWEDRHLTAIGTLAAGAAHELGTPLATLKVLTGELTHLEGPQLREAQAAMDAALDRCKLIVSKMASPELRVSALPAGEGWPLVDLAGAVEGEPLVVPVHFEFDADAEARRSLQPFEVLAQLLRELIHNAVEACRGAEGEAAVTVHFGLRDDERGATTLAVEVVDSGVGMDADALSAAFDPFRTTRAEGAGMGLGLYLARAHLRQLGGRIALSSTLGAGTRARFELPLREPREAKA</sequence>
<dbReference type="GO" id="GO:0005524">
    <property type="term" value="F:ATP binding"/>
    <property type="evidence" value="ECO:0007669"/>
    <property type="project" value="UniProtKB-KW"/>
</dbReference>
<protein>
    <recommendedName>
        <fullName evidence="3">histidine kinase</fullName>
        <ecNumber evidence="3">2.7.13.3</ecNumber>
    </recommendedName>
</protein>
<dbReference type="RefSeq" id="WP_006973284.1">
    <property type="nucleotide sequence ID" value="NZ_ABCS01000044.1"/>
</dbReference>
<keyword evidence="4" id="KW-1003">Cell membrane</keyword>
<evidence type="ECO:0000313" key="13">
    <source>
        <dbReference type="EMBL" id="EDM77511.1"/>
    </source>
</evidence>
<dbReference type="InterPro" id="IPR003661">
    <property type="entry name" value="HisK_dim/P_dom"/>
</dbReference>
<dbReference type="SUPFAM" id="SSF47384">
    <property type="entry name" value="Homodimeric domain of signal transducing histidine kinase"/>
    <property type="match status" value="1"/>
</dbReference>
<evidence type="ECO:0000256" key="9">
    <source>
        <dbReference type="ARBA" id="ARBA00022840"/>
    </source>
</evidence>
<dbReference type="Pfam" id="PF02518">
    <property type="entry name" value="HATPase_c"/>
    <property type="match status" value="1"/>
</dbReference>
<evidence type="ECO:0000313" key="14">
    <source>
        <dbReference type="Proteomes" id="UP000005801"/>
    </source>
</evidence>
<dbReference type="Gene3D" id="3.30.565.10">
    <property type="entry name" value="Histidine kinase-like ATPase, C-terminal domain"/>
    <property type="match status" value="1"/>
</dbReference>
<feature type="transmembrane region" description="Helical" evidence="11">
    <location>
        <begin position="58"/>
        <end position="78"/>
    </location>
</feature>
<comment type="catalytic activity">
    <reaction evidence="1">
        <text>ATP + protein L-histidine = ADP + protein N-phospho-L-histidine.</text>
        <dbReference type="EC" id="2.7.13.3"/>
    </reaction>
</comment>
<dbReference type="InterPro" id="IPR005467">
    <property type="entry name" value="His_kinase_dom"/>
</dbReference>
<evidence type="ECO:0000256" key="5">
    <source>
        <dbReference type="ARBA" id="ARBA00022553"/>
    </source>
</evidence>
<evidence type="ECO:0000256" key="2">
    <source>
        <dbReference type="ARBA" id="ARBA00004651"/>
    </source>
</evidence>
<keyword evidence="5" id="KW-0597">Phosphoprotein</keyword>
<feature type="compositionally biased region" description="Basic and acidic residues" evidence="10">
    <location>
        <begin position="164"/>
        <end position="175"/>
    </location>
</feature>
<dbReference type="EMBL" id="ABCS01000044">
    <property type="protein sequence ID" value="EDM77511.1"/>
    <property type="molecule type" value="Genomic_DNA"/>
</dbReference>
<dbReference type="PANTHER" id="PTHR44936:SF10">
    <property type="entry name" value="SENSOR PROTEIN RSTB"/>
    <property type="match status" value="1"/>
</dbReference>
<dbReference type="InterPro" id="IPR036097">
    <property type="entry name" value="HisK_dim/P_sf"/>
</dbReference>
<accession>A6G989</accession>
<dbReference type="PROSITE" id="PS50109">
    <property type="entry name" value="HIS_KIN"/>
    <property type="match status" value="1"/>
</dbReference>
<evidence type="ECO:0000256" key="11">
    <source>
        <dbReference type="SAM" id="Phobius"/>
    </source>
</evidence>
<keyword evidence="8 13" id="KW-0418">Kinase</keyword>
<feature type="region of interest" description="Disordered" evidence="10">
    <location>
        <begin position="164"/>
        <end position="183"/>
    </location>
</feature>
<organism evidence="13 14">
    <name type="scientific">Plesiocystis pacifica SIR-1</name>
    <dbReference type="NCBI Taxonomy" id="391625"/>
    <lineage>
        <taxon>Bacteria</taxon>
        <taxon>Pseudomonadati</taxon>
        <taxon>Myxococcota</taxon>
        <taxon>Polyangia</taxon>
        <taxon>Nannocystales</taxon>
        <taxon>Nannocystaceae</taxon>
        <taxon>Plesiocystis</taxon>
    </lineage>
</organism>
<dbReference type="InterPro" id="IPR003594">
    <property type="entry name" value="HATPase_dom"/>
</dbReference>
<evidence type="ECO:0000256" key="3">
    <source>
        <dbReference type="ARBA" id="ARBA00012438"/>
    </source>
</evidence>
<dbReference type="InterPro" id="IPR036890">
    <property type="entry name" value="HATPase_C_sf"/>
</dbReference>
<dbReference type="Proteomes" id="UP000005801">
    <property type="component" value="Unassembled WGS sequence"/>
</dbReference>
<feature type="domain" description="Histidine kinase" evidence="12">
    <location>
        <begin position="249"/>
        <end position="462"/>
    </location>
</feature>
<feature type="transmembrane region" description="Helical" evidence="11">
    <location>
        <begin position="23"/>
        <end position="46"/>
    </location>
</feature>
<keyword evidence="6" id="KW-0808">Transferase</keyword>
<dbReference type="GO" id="GO:0005886">
    <property type="term" value="C:plasma membrane"/>
    <property type="evidence" value="ECO:0007669"/>
    <property type="project" value="UniProtKB-SubCell"/>
</dbReference>
<gene>
    <name evidence="13" type="ORF">PPSIR1_09415</name>
</gene>
<dbReference type="PANTHER" id="PTHR44936">
    <property type="entry name" value="SENSOR PROTEIN CREC"/>
    <property type="match status" value="1"/>
</dbReference>
<keyword evidence="11" id="KW-1133">Transmembrane helix</keyword>
<proteinExistence type="predicted"/>
<evidence type="ECO:0000259" key="12">
    <source>
        <dbReference type="PROSITE" id="PS50109"/>
    </source>
</evidence>
<dbReference type="InterPro" id="IPR004358">
    <property type="entry name" value="Sig_transdc_His_kin-like_C"/>
</dbReference>
<dbReference type="InterPro" id="IPR050980">
    <property type="entry name" value="2C_sensor_his_kinase"/>
</dbReference>
<keyword evidence="11" id="KW-0812">Transmembrane</keyword>
<name>A6G989_9BACT</name>
<keyword evidence="11" id="KW-0472">Membrane</keyword>
<evidence type="ECO:0000256" key="10">
    <source>
        <dbReference type="SAM" id="MobiDB-lite"/>
    </source>
</evidence>
<dbReference type="EC" id="2.7.13.3" evidence="3"/>
<comment type="subcellular location">
    <subcellularLocation>
        <location evidence="2">Cell membrane</location>
        <topology evidence="2">Multi-pass membrane protein</topology>
    </subcellularLocation>
</comment>
<keyword evidence="9" id="KW-0067">ATP-binding</keyword>
<dbReference type="eggNOG" id="COG4191">
    <property type="taxonomic scope" value="Bacteria"/>
</dbReference>